<evidence type="ECO:0000256" key="2">
    <source>
        <dbReference type="ARBA" id="ARBA00010504"/>
    </source>
</evidence>
<dbReference type="PROSITE" id="PS50835">
    <property type="entry name" value="IG_LIKE"/>
    <property type="match status" value="3"/>
</dbReference>
<evidence type="ECO:0000256" key="16">
    <source>
        <dbReference type="SAM" id="MobiDB-lite"/>
    </source>
</evidence>
<dbReference type="SUPFAM" id="SSF49265">
    <property type="entry name" value="Fibronectin type III"/>
    <property type="match status" value="6"/>
</dbReference>
<feature type="domain" description="Ig-like" evidence="20">
    <location>
        <begin position="104"/>
        <end position="196"/>
    </location>
</feature>
<keyword evidence="7" id="KW-0378">Hydrolase</keyword>
<evidence type="ECO:0000313" key="22">
    <source>
        <dbReference type="EMBL" id="EGT44875.1"/>
    </source>
</evidence>
<feature type="region of interest" description="Disordered" evidence="16">
    <location>
        <begin position="1392"/>
        <end position="1426"/>
    </location>
</feature>
<dbReference type="SMART" id="SM00408">
    <property type="entry name" value="IGc2"/>
    <property type="match status" value="3"/>
</dbReference>
<dbReference type="PROSITE" id="PS50056">
    <property type="entry name" value="TYR_PHOSPHATASE_2"/>
    <property type="match status" value="2"/>
</dbReference>
<comment type="subcellular location">
    <subcellularLocation>
        <location evidence="1">Membrane</location>
        <topology evidence="1">Single-pass type I membrane protein</topology>
    </subcellularLocation>
</comment>
<feature type="domain" description="Fibronectin type-III" evidence="21">
    <location>
        <begin position="809"/>
        <end position="913"/>
    </location>
</feature>
<dbReference type="Gene3D" id="3.90.190.10">
    <property type="entry name" value="Protein tyrosine phosphatase superfamily"/>
    <property type="match status" value="2"/>
</dbReference>
<keyword evidence="14" id="KW-0393">Immunoglobulin domain</keyword>
<dbReference type="InterPro" id="IPR000242">
    <property type="entry name" value="PTP_cat"/>
</dbReference>
<dbReference type="InterPro" id="IPR007110">
    <property type="entry name" value="Ig-like_dom"/>
</dbReference>
<dbReference type="InterPro" id="IPR036116">
    <property type="entry name" value="FN3_sf"/>
</dbReference>
<feature type="domain" description="Tyrosine-protein phosphatase" evidence="18">
    <location>
        <begin position="1697"/>
        <end position="1952"/>
    </location>
</feature>
<dbReference type="SMART" id="SM00404">
    <property type="entry name" value="PTPc_motif"/>
    <property type="match status" value="2"/>
</dbReference>
<evidence type="ECO:0000256" key="17">
    <source>
        <dbReference type="SAM" id="Phobius"/>
    </source>
</evidence>
<keyword evidence="10 17" id="KW-0472">Membrane</keyword>
<dbReference type="InterPro" id="IPR013098">
    <property type="entry name" value="Ig_I-set"/>
</dbReference>
<dbReference type="FunFam" id="2.60.40.10:FF:002219">
    <property type="entry name" value="Tyrosine-protein phosphatase Lar-like"/>
    <property type="match status" value="1"/>
</dbReference>
<dbReference type="FunFam" id="2.60.40.10:FF:002244">
    <property type="entry name" value="CBN-TWK-30 protein"/>
    <property type="match status" value="1"/>
</dbReference>
<dbReference type="OrthoDB" id="10253954at2759"/>
<dbReference type="InterPro" id="IPR003599">
    <property type="entry name" value="Ig_sub"/>
</dbReference>
<keyword evidence="12" id="KW-0675">Receptor</keyword>
<dbReference type="FunCoup" id="G0MVH3">
    <property type="interactions" value="1676"/>
</dbReference>
<dbReference type="FunFam" id="2.60.40.10:FF:000032">
    <property type="entry name" value="palladin isoform X1"/>
    <property type="match status" value="1"/>
</dbReference>
<dbReference type="GO" id="GO:0004725">
    <property type="term" value="F:protein tyrosine phosphatase activity"/>
    <property type="evidence" value="ECO:0007669"/>
    <property type="project" value="UniProtKB-EC"/>
</dbReference>
<dbReference type="InterPro" id="IPR050713">
    <property type="entry name" value="RTP_Phos/Ushers"/>
</dbReference>
<dbReference type="EC" id="3.1.3.48" evidence="3"/>
<dbReference type="InterPro" id="IPR029021">
    <property type="entry name" value="Prot-tyrosine_phosphatase-like"/>
</dbReference>
<dbReference type="InterPro" id="IPR013783">
    <property type="entry name" value="Ig-like_fold"/>
</dbReference>
<dbReference type="PROSITE" id="PS50853">
    <property type="entry name" value="FN3"/>
    <property type="match status" value="9"/>
</dbReference>
<dbReference type="CDD" id="cd00063">
    <property type="entry name" value="FN3"/>
    <property type="match status" value="9"/>
</dbReference>
<comment type="catalytic activity">
    <reaction evidence="15">
        <text>O-phospho-L-tyrosyl-[protein] + H2O = L-tyrosyl-[protein] + phosphate</text>
        <dbReference type="Rhea" id="RHEA:10684"/>
        <dbReference type="Rhea" id="RHEA-COMP:10136"/>
        <dbReference type="Rhea" id="RHEA-COMP:20101"/>
        <dbReference type="ChEBI" id="CHEBI:15377"/>
        <dbReference type="ChEBI" id="CHEBI:43474"/>
        <dbReference type="ChEBI" id="CHEBI:46858"/>
        <dbReference type="ChEBI" id="CHEBI:61978"/>
        <dbReference type="EC" id="3.1.3.48"/>
    </reaction>
</comment>
<dbReference type="FunFam" id="2.60.40.10:FF:000010">
    <property type="entry name" value="receptor-type tyrosine-protein phosphatase delta isoform X1"/>
    <property type="match status" value="1"/>
</dbReference>
<keyword evidence="4 17" id="KW-0812">Transmembrane</keyword>
<dbReference type="HOGENOM" id="CLU_001645_4_3_1"/>
<evidence type="ECO:0000259" key="18">
    <source>
        <dbReference type="PROSITE" id="PS50055"/>
    </source>
</evidence>
<dbReference type="STRING" id="135651.G0MVH3"/>
<evidence type="ECO:0000256" key="1">
    <source>
        <dbReference type="ARBA" id="ARBA00004479"/>
    </source>
</evidence>
<feature type="domain" description="Fibronectin type-III" evidence="21">
    <location>
        <begin position="1014"/>
        <end position="1110"/>
    </location>
</feature>
<keyword evidence="23" id="KW-1185">Reference proteome</keyword>
<evidence type="ECO:0000256" key="5">
    <source>
        <dbReference type="ARBA" id="ARBA00022729"/>
    </source>
</evidence>
<dbReference type="InParanoid" id="G0MVH3"/>
<evidence type="ECO:0000256" key="3">
    <source>
        <dbReference type="ARBA" id="ARBA00013064"/>
    </source>
</evidence>
<dbReference type="InterPro" id="IPR036179">
    <property type="entry name" value="Ig-like_dom_sf"/>
</dbReference>
<keyword evidence="9 17" id="KW-1133">Transmembrane helix</keyword>
<organism evidence="23">
    <name type="scientific">Caenorhabditis brenneri</name>
    <name type="common">Nematode worm</name>
    <dbReference type="NCBI Taxonomy" id="135651"/>
    <lineage>
        <taxon>Eukaryota</taxon>
        <taxon>Metazoa</taxon>
        <taxon>Ecdysozoa</taxon>
        <taxon>Nematoda</taxon>
        <taxon>Chromadorea</taxon>
        <taxon>Rhabditida</taxon>
        <taxon>Rhabditina</taxon>
        <taxon>Rhabditomorpha</taxon>
        <taxon>Rhabditoidea</taxon>
        <taxon>Rhabditidae</taxon>
        <taxon>Peloderinae</taxon>
        <taxon>Caenorhabditis</taxon>
    </lineage>
</organism>
<dbReference type="PRINTS" id="PR00700">
    <property type="entry name" value="PRTYPHPHTASE"/>
</dbReference>
<evidence type="ECO:0000256" key="14">
    <source>
        <dbReference type="ARBA" id="ARBA00023319"/>
    </source>
</evidence>
<dbReference type="Pfam" id="PF07679">
    <property type="entry name" value="I-set"/>
    <property type="match status" value="2"/>
</dbReference>
<protein>
    <recommendedName>
        <fullName evidence="3">protein-tyrosine-phosphatase</fullName>
        <ecNumber evidence="3">3.1.3.48</ecNumber>
    </recommendedName>
</protein>
<feature type="domain" description="Ig-like" evidence="20">
    <location>
        <begin position="208"/>
        <end position="297"/>
    </location>
</feature>
<dbReference type="FunFam" id="3.90.190.10:FF:000102">
    <property type="entry name" value="Receptor-type tyrosine-protein phosphatase"/>
    <property type="match status" value="1"/>
</dbReference>
<dbReference type="PRINTS" id="PR00014">
    <property type="entry name" value="FNTYPEIII"/>
</dbReference>
<dbReference type="CDD" id="cd14553">
    <property type="entry name" value="R-PTPc-LAR-1"/>
    <property type="match status" value="1"/>
</dbReference>
<evidence type="ECO:0000256" key="11">
    <source>
        <dbReference type="ARBA" id="ARBA00023157"/>
    </source>
</evidence>
<proteinExistence type="inferred from homology"/>
<keyword evidence="13" id="KW-0325">Glycoprotein</keyword>
<dbReference type="PANTHER" id="PTHR46957:SF6">
    <property type="entry name" value="PROTEIN-TYROSINE-PHOSPHATASE"/>
    <property type="match status" value="1"/>
</dbReference>
<feature type="domain" description="Fibronectin type-III" evidence="21">
    <location>
        <begin position="1115"/>
        <end position="1216"/>
    </location>
</feature>
<evidence type="ECO:0000256" key="7">
    <source>
        <dbReference type="ARBA" id="ARBA00022801"/>
    </source>
</evidence>
<dbReference type="GO" id="GO:0007399">
    <property type="term" value="P:nervous system development"/>
    <property type="evidence" value="ECO:0007669"/>
    <property type="project" value="UniProtKB-ARBA"/>
</dbReference>
<feature type="domain" description="Tyrosine specific protein phosphatases" evidence="19">
    <location>
        <begin position="1872"/>
        <end position="1943"/>
    </location>
</feature>
<dbReference type="InterPro" id="IPR016130">
    <property type="entry name" value="Tyr_Pase_AS"/>
</dbReference>
<evidence type="ECO:0000259" key="21">
    <source>
        <dbReference type="PROSITE" id="PS50853"/>
    </source>
</evidence>
<feature type="domain" description="Fibronectin type-III" evidence="21">
    <location>
        <begin position="914"/>
        <end position="1013"/>
    </location>
</feature>
<dbReference type="GO" id="GO:0016020">
    <property type="term" value="C:membrane"/>
    <property type="evidence" value="ECO:0007669"/>
    <property type="project" value="UniProtKB-SubCell"/>
</dbReference>
<dbReference type="InterPro" id="IPR003595">
    <property type="entry name" value="Tyr_Pase_cat"/>
</dbReference>
<keyword evidence="6" id="KW-0677">Repeat</keyword>
<dbReference type="Pfam" id="PF00102">
    <property type="entry name" value="Y_phosphatase"/>
    <property type="match status" value="2"/>
</dbReference>
<feature type="domain" description="Tyrosine specific protein phosphatases" evidence="19">
    <location>
        <begin position="2175"/>
        <end position="2268"/>
    </location>
</feature>
<dbReference type="FunFam" id="3.90.190.10:FF:000147">
    <property type="entry name" value="Protein-tyrosine-phosphatase"/>
    <property type="match status" value="1"/>
</dbReference>
<dbReference type="SMART" id="SM00194">
    <property type="entry name" value="PTPc"/>
    <property type="match status" value="2"/>
</dbReference>
<dbReference type="SUPFAM" id="SSF48726">
    <property type="entry name" value="Immunoglobulin"/>
    <property type="match status" value="3"/>
</dbReference>
<dbReference type="PANTHER" id="PTHR46957">
    <property type="entry name" value="CYTOKINE RECEPTOR"/>
    <property type="match status" value="1"/>
</dbReference>
<evidence type="ECO:0000256" key="13">
    <source>
        <dbReference type="ARBA" id="ARBA00023180"/>
    </source>
</evidence>
<comment type="similarity">
    <text evidence="2">Belongs to the protein-tyrosine phosphatase family. Receptor class 2A subfamily.</text>
</comment>
<evidence type="ECO:0000259" key="20">
    <source>
        <dbReference type="PROSITE" id="PS50835"/>
    </source>
</evidence>
<dbReference type="SMART" id="SM00409">
    <property type="entry name" value="IG"/>
    <property type="match status" value="3"/>
</dbReference>
<feature type="domain" description="Fibronectin type-III" evidence="21">
    <location>
        <begin position="594"/>
        <end position="685"/>
    </location>
</feature>
<accession>G0MVH3</accession>
<dbReference type="OMA" id="XPGQPLN"/>
<dbReference type="EMBL" id="GL379814">
    <property type="protein sequence ID" value="EGT44875.1"/>
    <property type="molecule type" value="Genomic_DNA"/>
</dbReference>
<gene>
    <name evidence="22" type="primary">Cbn-ptp-3</name>
    <name evidence="22" type="ORF">CAEBREN_25696</name>
</gene>
<evidence type="ECO:0000256" key="6">
    <source>
        <dbReference type="ARBA" id="ARBA00022737"/>
    </source>
</evidence>
<feature type="domain" description="Fibronectin type-III" evidence="21">
    <location>
        <begin position="398"/>
        <end position="491"/>
    </location>
</feature>
<evidence type="ECO:0000256" key="8">
    <source>
        <dbReference type="ARBA" id="ARBA00022912"/>
    </source>
</evidence>
<evidence type="ECO:0000256" key="10">
    <source>
        <dbReference type="ARBA" id="ARBA00023136"/>
    </source>
</evidence>
<feature type="domain" description="Ig-like" evidence="20">
    <location>
        <begin position="307"/>
        <end position="391"/>
    </location>
</feature>
<dbReference type="Gene3D" id="2.60.40.10">
    <property type="entry name" value="Immunoglobulins"/>
    <property type="match status" value="12"/>
</dbReference>
<dbReference type="eggNOG" id="KOG4228">
    <property type="taxonomic scope" value="Eukaryota"/>
</dbReference>
<dbReference type="SUPFAM" id="SSF52799">
    <property type="entry name" value="(Phosphotyrosine protein) phosphatases II"/>
    <property type="match status" value="2"/>
</dbReference>
<dbReference type="SMART" id="SM00060">
    <property type="entry name" value="FN3"/>
    <property type="match status" value="9"/>
</dbReference>
<dbReference type="Proteomes" id="UP000008068">
    <property type="component" value="Unassembled WGS sequence"/>
</dbReference>
<evidence type="ECO:0000313" key="23">
    <source>
        <dbReference type="Proteomes" id="UP000008068"/>
    </source>
</evidence>
<dbReference type="InterPro" id="IPR003598">
    <property type="entry name" value="Ig_sub2"/>
</dbReference>
<dbReference type="FunFam" id="2.60.40.10:FF:000036">
    <property type="entry name" value="receptor-type tyrosine-protein phosphatase delta isoform X1"/>
    <property type="match status" value="1"/>
</dbReference>
<keyword evidence="5" id="KW-0732">Signal</keyword>
<evidence type="ECO:0000256" key="4">
    <source>
        <dbReference type="ARBA" id="ARBA00022692"/>
    </source>
</evidence>
<evidence type="ECO:0000259" key="19">
    <source>
        <dbReference type="PROSITE" id="PS50056"/>
    </source>
</evidence>
<feature type="domain" description="Fibronectin type-III" evidence="21">
    <location>
        <begin position="1218"/>
        <end position="1324"/>
    </location>
</feature>
<feature type="domain" description="Fibronectin type-III" evidence="21">
    <location>
        <begin position="690"/>
        <end position="805"/>
    </location>
</feature>
<keyword evidence="8" id="KW-0904">Protein phosphatase</keyword>
<feature type="transmembrane region" description="Helical" evidence="17">
    <location>
        <begin position="1549"/>
        <end position="1571"/>
    </location>
</feature>
<dbReference type="FunFam" id="2.60.40.10:FF:002339">
    <property type="entry name" value="Protein-tyrosine-phosphatase"/>
    <property type="match status" value="1"/>
</dbReference>
<dbReference type="PROSITE" id="PS00383">
    <property type="entry name" value="TYR_PHOSPHATASE_1"/>
    <property type="match status" value="1"/>
</dbReference>
<dbReference type="InterPro" id="IPR000387">
    <property type="entry name" value="Tyr_Pase_dom"/>
</dbReference>
<dbReference type="GO" id="GO:0045202">
    <property type="term" value="C:synapse"/>
    <property type="evidence" value="ECO:0007669"/>
    <property type="project" value="UniProtKB-ARBA"/>
</dbReference>
<dbReference type="PROSITE" id="PS50055">
    <property type="entry name" value="TYR_PHOSPHATASE_PTP"/>
    <property type="match status" value="2"/>
</dbReference>
<dbReference type="InterPro" id="IPR003961">
    <property type="entry name" value="FN3_dom"/>
</dbReference>
<keyword evidence="11" id="KW-1015">Disulfide bond</keyword>
<name>G0MVH3_CAEBE</name>
<dbReference type="Pfam" id="PF00041">
    <property type="entry name" value="fn3"/>
    <property type="match status" value="6"/>
</dbReference>
<evidence type="ECO:0000256" key="9">
    <source>
        <dbReference type="ARBA" id="ARBA00022989"/>
    </source>
</evidence>
<feature type="compositionally biased region" description="Acidic residues" evidence="16">
    <location>
        <begin position="53"/>
        <end position="71"/>
    </location>
</feature>
<reference evidence="23" key="1">
    <citation type="submission" date="2011-07" db="EMBL/GenBank/DDBJ databases">
        <authorList>
            <consortium name="Caenorhabditis brenneri Sequencing and Analysis Consortium"/>
            <person name="Wilson R.K."/>
        </authorList>
    </citation>
    <scope>NUCLEOTIDE SEQUENCE [LARGE SCALE GENOMIC DNA]</scope>
    <source>
        <strain evidence="23">PB2801</strain>
    </source>
</reference>
<feature type="domain" description="Tyrosine-protein phosphatase" evidence="18">
    <location>
        <begin position="1983"/>
        <end position="2277"/>
    </location>
</feature>
<feature type="region of interest" description="Disordered" evidence="16">
    <location>
        <begin position="49"/>
        <end position="74"/>
    </location>
</feature>
<evidence type="ECO:0000256" key="15">
    <source>
        <dbReference type="ARBA" id="ARBA00051722"/>
    </source>
</evidence>
<sequence>MIQFRNTPYSMNRIARHLRNVARRKGSLLLILLMINTVLITGTSAKEDGKLGEDDEDFGWNDEEDPPDESIQDGGIPLVRKEEFTNNQLYAEAYQSYIQALAYPARLVVRPDSSTVVDESKISFFCRADGNPLPSVIWRVNGKSISDHNRISIKSLSTGLSTLRFERVSVDDNATVVSCSADNGVANPVVAEASLTVVPRDKLPTGFPQIELHPSLKSVEQGKTAYVSCRVRGDPRAKVLWLRDLIPLDIRADGRYSVSTIGNPGALMIQHAREEDQGKYECIARNSLGVAHSKAANLYVKVRRVPPYFSYKLERQYVVGVGGNINLTCVAVGYPMPRVFWKKTDFMVLDDPSTAPIGKNVLTLTHVESTENFTCVAVSQLGNIEATTTVIAKELPPPPLNIVVSSVTSESVVISWKPPKYNEAINKYIVHYRLKYSEGRSSRGKTVETLENSLLVDGLVAFQTYEFTVRSAGPVGIGLESLPVEAQTKTSKPASAPVNPQARSLNRDSILVKWGPCEQPNGVITGYKVYYTNDVATTPIRQWKQHDAKSDEFMTTINGLEPDSRYFVKIVAHNSEGDSPLSELVTVSTRQGIPGQPPMLKVKALDSRRMQLTWDTPLHSSPVVGYTVRYNTSDGEKELTLTSPHEKHIVTGLHPDKYYYFRVAAYSERGQGEFTESMISKTIASIPLSPPTIVSATATSSKSVEIRWKGLEQKKLNGVLTAYRISFFRLEDSIKSPALDSESDEYDEEDTDSIERLSVVVPSDVTSYVLSDLLPYSSYEITIAASTMDGYGPESAARVVKTLEDVPSAPRNFNAELTSATSAKLTWDAPAAANGALLGYYVYLDRMVNGEPVVEKNAKKRIVMIRDSSKRYYEMDSLDPNTEYSFRLNAFNRNGDGEFSERKNVVTQGIPPEAPEIVSVSLDRDEPPVVSRIEWKMPKMKPNETPIEKYNLWLRPQGYPDSYIKSKTVDGTDLSTTVSGLWMGVVYDVLLGAENREGRSQNATETIATPVGSPDGEPIGVQYEVMKGKIVVSWRPPPEEKRNGNITSYKAILSAMDESADRFEKIVTAPSTSSTFEVNVRRAYLFKVAAATMKGIGPYSPVLTINPDPAALVGPPTNVRVEATSNSTAVVQWDFESQKADSFVVKYMHEPGNRMDTEKWKQLPVVSIDKENPKRFAIVSELNAHKPYAFCVLAVKNNRQGPCSDPPTVLESVTPTFMVQNLRVRWKTSNSVQLTWEYNGPRNVGFYVNHTGKKDYMNHELQEKTMSTPGFGQDLDEKTREYLWTNLRPHMMYTIHVGVRTLPPGARKYWPQEVVTVTDPTGPPFVDVPQLSDSSATQPGQQMIKLTPATEEYGPISHYWIIVVPANYSTEDVVNLDPIELEKATAEKRAQLARSLSVSPSKKLKRKADHSDERTHPKEKRARRGAVPGAYVTARLSADRVKQHYRNNQPFVVGDSQLYDGFTNYPLEHNIHYRLMMRAFAKNDVRAKDSVSQFSLFFSQLKLMRTSFQFEQRAPMSEKLSRMYSDSLLTEPFTIKSALRGSSQKSSPWIGAVVALLILLSIVGMLVCWWLRCNKKSAGRHPRHGSITKVALTGNIMNGGGMPGETSKLLSASNEYNRQIMNPYEQMNGNHHMESSLDLYPLPRSHSRTNGYAPVPVPLPSLPTNGNNMTIVSHPAVPIAELSNHIERLRMNNNVGFQSEFESIETGQHFTWEHSSAEINKHKNRYANVAAYDHTRVVLSNVEGYPGMDYINANYVDGYDKPRSYIATQGPLPETFADFWRMVWEEQSVTIVMLTNLEERSRVKCDQYWPTRGIATYGDIEVTLLESVHLAHYTMRTMRLKMIGEPEIREIKHLQYTAWPDHGVPDHPTPFLIFLKRVKTLNPHDAGPIISHCSAGIGRTGAFIVIDCMLERLRYENTVDIYGCVTALRAQRSYMVQTEEQYIFIHDAVLDAVNSGSTEVPASRLHQHVQALMQPSVDQMSGIDMEFRHLTTLKWTSNRCTVANLPVNRPKNRMLSAVPFDSNRVIMHMIPGVEGSDYINASWIDGYKERGAYIATQAPTNETAEDFWRAIWEHNCSVIAMLVQTNERGQEQCSDYWPLEAGVQVGKLVVEPMAEYDMKHYHLREFRLSDIHVSFETVPVPPFNHFNLLQTREMRTVRQFHFMEWPEMGKPQKADHFLDFVHQVHQAYAQFGCSGPITVHCCSGAGRTAVFIALSIILDRMRAEHVVDVFTTVSFRKSKACFIYFINFQVKLLRTERQNMIQEPDQYHFLYQAAYEYLAAYDNFS</sequence>
<evidence type="ECO:0000256" key="12">
    <source>
        <dbReference type="ARBA" id="ARBA00023170"/>
    </source>
</evidence>
<feature type="domain" description="Fibronectin type-III" evidence="21">
    <location>
        <begin position="496"/>
        <end position="592"/>
    </location>
</feature>